<reference evidence="19" key="1">
    <citation type="journal article" date="2020" name="Mitochondrial DNA Part B Resour">
        <title>The complete mitochondrial genome of Phascolosoma scolops (Sipuncula, Phascolosomatidae) from Beibu Bay.</title>
        <authorList>
            <person name="Zhong S."/>
            <person name="Huang L."/>
            <person name="Liu Y."/>
            <person name="Huang G."/>
            <person name="Chen X."/>
        </authorList>
    </citation>
    <scope>NUCLEOTIDE SEQUENCE</scope>
</reference>
<organism evidence="19">
    <name type="scientific">Siphonosoma cumanense</name>
    <name type="common">Sipunculan worm</name>
    <name type="synonym">Lumbricus edulis</name>
    <dbReference type="NCBI Taxonomy" id="6444"/>
    <lineage>
        <taxon>Eukaryota</taxon>
        <taxon>Metazoa</taxon>
        <taxon>Spiralia</taxon>
        <taxon>Lophotrochozoa</taxon>
        <taxon>Annelida</taxon>
        <taxon>Sipuncula</taxon>
        <taxon>Sipunculidea</taxon>
        <taxon>Golfingiida</taxon>
        <taxon>Sipunculidae</taxon>
        <taxon>Siphonosoma</taxon>
    </lineage>
</organism>
<feature type="transmembrane region" description="Helical" evidence="16">
    <location>
        <begin position="423"/>
        <end position="443"/>
    </location>
</feature>
<name>A0A7D4V6A4_SIPCU</name>
<comment type="similarity">
    <text evidence="2 16">Belongs to the complex I subunit 4 family.</text>
</comment>
<keyword evidence="7 16" id="KW-0812">Transmembrane</keyword>
<feature type="transmembrane region" description="Helical" evidence="16">
    <location>
        <begin position="246"/>
        <end position="267"/>
    </location>
</feature>
<dbReference type="InterPro" id="IPR001750">
    <property type="entry name" value="ND/Mrp_TM"/>
</dbReference>
<dbReference type="Pfam" id="PF00361">
    <property type="entry name" value="Proton_antipo_M"/>
    <property type="match status" value="1"/>
</dbReference>
<feature type="domain" description="NADH:ubiquinone oxidoreductase chain 4 N-terminal" evidence="18">
    <location>
        <begin position="1"/>
        <end position="100"/>
    </location>
</feature>
<dbReference type="PANTHER" id="PTHR43507">
    <property type="entry name" value="NADH-UBIQUINONE OXIDOREDUCTASE CHAIN 4"/>
    <property type="match status" value="1"/>
</dbReference>
<dbReference type="EMBL" id="MN813483">
    <property type="protein sequence ID" value="QKS32600.1"/>
    <property type="molecule type" value="Genomic_DNA"/>
</dbReference>
<evidence type="ECO:0000256" key="15">
    <source>
        <dbReference type="ARBA" id="ARBA00049551"/>
    </source>
</evidence>
<feature type="transmembrane region" description="Helical" evidence="16">
    <location>
        <begin position="182"/>
        <end position="201"/>
    </location>
</feature>
<evidence type="ECO:0000256" key="11">
    <source>
        <dbReference type="ARBA" id="ARBA00023027"/>
    </source>
</evidence>
<dbReference type="GO" id="GO:0015990">
    <property type="term" value="P:electron transport coupled proton transport"/>
    <property type="evidence" value="ECO:0007669"/>
    <property type="project" value="TreeGrafter"/>
</dbReference>
<feature type="transmembrane region" description="Helical" evidence="16">
    <location>
        <begin position="375"/>
        <end position="402"/>
    </location>
</feature>
<accession>A0A7D4V6A4</accession>
<keyword evidence="8" id="KW-1278">Translocase</keyword>
<dbReference type="Pfam" id="PF01059">
    <property type="entry name" value="Oxidored_q5_N"/>
    <property type="match status" value="1"/>
</dbReference>
<geneLocation type="mitochondrion" evidence="19"/>
<comment type="subcellular location">
    <subcellularLocation>
        <location evidence="1 16">Mitochondrion membrane</location>
        <topology evidence="1 16">Multi-pass membrane protein</topology>
    </subcellularLocation>
</comment>
<dbReference type="InterPro" id="IPR003918">
    <property type="entry name" value="NADH_UbQ_OxRdtase"/>
</dbReference>
<evidence type="ECO:0000259" key="18">
    <source>
        <dbReference type="Pfam" id="PF01059"/>
    </source>
</evidence>
<feature type="transmembrane region" description="Helical" evidence="16">
    <location>
        <begin position="111"/>
        <end position="130"/>
    </location>
</feature>
<dbReference type="InterPro" id="IPR000260">
    <property type="entry name" value="NADH4_N"/>
</dbReference>
<dbReference type="EC" id="7.1.1.2" evidence="3 16"/>
<evidence type="ECO:0000256" key="4">
    <source>
        <dbReference type="ARBA" id="ARBA00021006"/>
    </source>
</evidence>
<evidence type="ECO:0000256" key="16">
    <source>
        <dbReference type="RuleBase" id="RU003297"/>
    </source>
</evidence>
<evidence type="ECO:0000256" key="9">
    <source>
        <dbReference type="ARBA" id="ARBA00022982"/>
    </source>
</evidence>
<dbReference type="GO" id="GO:0003954">
    <property type="term" value="F:NADH dehydrogenase activity"/>
    <property type="evidence" value="ECO:0007669"/>
    <property type="project" value="TreeGrafter"/>
</dbReference>
<evidence type="ECO:0000256" key="2">
    <source>
        <dbReference type="ARBA" id="ARBA00009025"/>
    </source>
</evidence>
<feature type="domain" description="NADH:quinone oxidoreductase/Mrp antiporter transmembrane" evidence="17">
    <location>
        <begin position="104"/>
        <end position="392"/>
    </location>
</feature>
<evidence type="ECO:0000256" key="7">
    <source>
        <dbReference type="ARBA" id="ARBA00022692"/>
    </source>
</evidence>
<comment type="catalytic activity">
    <reaction evidence="15 16">
        <text>a ubiquinone + NADH + 5 H(+)(in) = a ubiquinol + NAD(+) + 4 H(+)(out)</text>
        <dbReference type="Rhea" id="RHEA:29091"/>
        <dbReference type="Rhea" id="RHEA-COMP:9565"/>
        <dbReference type="Rhea" id="RHEA-COMP:9566"/>
        <dbReference type="ChEBI" id="CHEBI:15378"/>
        <dbReference type="ChEBI" id="CHEBI:16389"/>
        <dbReference type="ChEBI" id="CHEBI:17976"/>
        <dbReference type="ChEBI" id="CHEBI:57540"/>
        <dbReference type="ChEBI" id="CHEBI:57945"/>
        <dbReference type="EC" id="7.1.1.2"/>
    </reaction>
</comment>
<keyword evidence="10 16" id="KW-1133">Transmembrane helix</keyword>
<evidence type="ECO:0000256" key="10">
    <source>
        <dbReference type="ARBA" id="ARBA00022989"/>
    </source>
</evidence>
<sequence length="448" mass="49653">MMKLMTPMIFLLCLSAPWYAVIASFFTLFFIISFYCYSPLLSAQMVSPLFILDQLSWPLMALTLWVVILSILASQKIYQSKSSPLTFSSIMTILCLSLFLCFASANILMFYIFFELVLLPTLALIIIWGYQPERLQAGMYLLLYTITASLPFLLTIMFLFSTNGHLSFTLLICFPLMSKPTTIIWSLFLMAAFLVKMPMYLTHLWLPKAHVEAPVAGSMLLAGILLKLGAYGLLRLSTVSSSLIYSLLPFVLPISLWGGVMTSLICLRQSDLKALIAYSSIGHMGLVIAGIYSGTSWGYQAALTMSIAHGLCSSALFALANILYQTASTRSLFLLKGFQTLFPAMAFWWFIFSVINMAAPPSLNLLAEMVLMTSIIAVSLYTTVPLALMSFLTGAYSLVLFASTQHGAVNPLNNPMMLCKQDSHLLLLLHLVPLILMTFMPSVSTGWL</sequence>
<feature type="transmembrane region" description="Helical" evidence="16">
    <location>
        <begin position="299"/>
        <end position="320"/>
    </location>
</feature>
<evidence type="ECO:0000256" key="1">
    <source>
        <dbReference type="ARBA" id="ARBA00004225"/>
    </source>
</evidence>
<feature type="transmembrane region" description="Helical" evidence="16">
    <location>
        <begin position="274"/>
        <end position="293"/>
    </location>
</feature>
<feature type="transmembrane region" description="Helical" evidence="16">
    <location>
        <begin position="55"/>
        <end position="73"/>
    </location>
</feature>
<evidence type="ECO:0000256" key="12">
    <source>
        <dbReference type="ARBA" id="ARBA00023075"/>
    </source>
</evidence>
<feature type="transmembrane region" description="Helical" evidence="16">
    <location>
        <begin position="213"/>
        <end position="234"/>
    </location>
</feature>
<feature type="transmembrane region" description="Helical" evidence="16">
    <location>
        <begin position="332"/>
        <end position="355"/>
    </location>
</feature>
<keyword evidence="14 16" id="KW-0472">Membrane</keyword>
<dbReference type="PANTHER" id="PTHR43507:SF20">
    <property type="entry name" value="NADH-UBIQUINONE OXIDOREDUCTASE CHAIN 4"/>
    <property type="match status" value="1"/>
</dbReference>
<keyword evidence="9 16" id="KW-0249">Electron transport</keyword>
<gene>
    <name evidence="19" type="primary">nad4</name>
</gene>
<feature type="transmembrane region" description="Helical" evidence="16">
    <location>
        <begin position="9"/>
        <end position="35"/>
    </location>
</feature>
<feature type="transmembrane region" description="Helical" evidence="16">
    <location>
        <begin position="85"/>
        <end position="105"/>
    </location>
</feature>
<dbReference type="GO" id="GO:0042773">
    <property type="term" value="P:ATP synthesis coupled electron transport"/>
    <property type="evidence" value="ECO:0007669"/>
    <property type="project" value="InterPro"/>
</dbReference>
<keyword evidence="13 16" id="KW-0496">Mitochondrion</keyword>
<dbReference type="GO" id="GO:0008137">
    <property type="term" value="F:NADH dehydrogenase (ubiquinone) activity"/>
    <property type="evidence" value="ECO:0007669"/>
    <property type="project" value="UniProtKB-UniRule"/>
</dbReference>
<feature type="transmembrane region" description="Helical" evidence="16">
    <location>
        <begin position="142"/>
        <end position="162"/>
    </location>
</feature>
<evidence type="ECO:0000259" key="17">
    <source>
        <dbReference type="Pfam" id="PF00361"/>
    </source>
</evidence>
<keyword evidence="12 16" id="KW-0830">Ubiquinone</keyword>
<evidence type="ECO:0000256" key="13">
    <source>
        <dbReference type="ARBA" id="ARBA00023128"/>
    </source>
</evidence>
<evidence type="ECO:0000256" key="5">
    <source>
        <dbReference type="ARBA" id="ARBA00022448"/>
    </source>
</evidence>
<dbReference type="GO" id="GO:0048039">
    <property type="term" value="F:ubiquinone binding"/>
    <property type="evidence" value="ECO:0007669"/>
    <property type="project" value="TreeGrafter"/>
</dbReference>
<evidence type="ECO:0000256" key="6">
    <source>
        <dbReference type="ARBA" id="ARBA00022660"/>
    </source>
</evidence>
<evidence type="ECO:0000256" key="14">
    <source>
        <dbReference type="ARBA" id="ARBA00023136"/>
    </source>
</evidence>
<evidence type="ECO:0000256" key="3">
    <source>
        <dbReference type="ARBA" id="ARBA00012944"/>
    </source>
</evidence>
<protein>
    <recommendedName>
        <fullName evidence="4 16">NADH-ubiquinone oxidoreductase chain 4</fullName>
        <ecNumber evidence="3 16">7.1.1.2</ecNumber>
    </recommendedName>
</protein>
<proteinExistence type="inferred from homology"/>
<comment type="function">
    <text evidence="16">Core subunit of the mitochondrial membrane respiratory chain NADH dehydrogenase (Complex I) which catalyzes electron transfer from NADH through the respiratory chain, using ubiquinone as an electron acceptor. Essential for the catalytic activity and assembly of complex I.</text>
</comment>
<evidence type="ECO:0000313" key="19">
    <source>
        <dbReference type="EMBL" id="QKS32600.1"/>
    </source>
</evidence>
<dbReference type="GO" id="GO:0031966">
    <property type="term" value="C:mitochondrial membrane"/>
    <property type="evidence" value="ECO:0007669"/>
    <property type="project" value="UniProtKB-SubCell"/>
</dbReference>
<evidence type="ECO:0000256" key="8">
    <source>
        <dbReference type="ARBA" id="ARBA00022967"/>
    </source>
</evidence>
<dbReference type="AlphaFoldDB" id="A0A7D4V6A4"/>
<dbReference type="PRINTS" id="PR01437">
    <property type="entry name" value="NUOXDRDTASE4"/>
</dbReference>
<keyword evidence="6 16" id="KW-0679">Respiratory chain</keyword>
<keyword evidence="5 16" id="KW-0813">Transport</keyword>
<keyword evidence="11 16" id="KW-0520">NAD</keyword>